<comment type="caution">
    <text evidence="2">The sequence shown here is derived from an EMBL/GenBank/DDBJ whole genome shotgun (WGS) entry which is preliminary data.</text>
</comment>
<proteinExistence type="predicted"/>
<organism evidence="2 3">
    <name type="scientific">Kutzneria kofuensis</name>
    <dbReference type="NCBI Taxonomy" id="103725"/>
    <lineage>
        <taxon>Bacteria</taxon>
        <taxon>Bacillati</taxon>
        <taxon>Actinomycetota</taxon>
        <taxon>Actinomycetes</taxon>
        <taxon>Pseudonocardiales</taxon>
        <taxon>Pseudonocardiaceae</taxon>
        <taxon>Kutzneria</taxon>
    </lineage>
</organism>
<dbReference type="RefSeq" id="WP_184859186.1">
    <property type="nucleotide sequence ID" value="NZ_BAAAWY010000008.1"/>
</dbReference>
<feature type="region of interest" description="Disordered" evidence="1">
    <location>
        <begin position="400"/>
        <end position="433"/>
    </location>
</feature>
<dbReference type="Proteomes" id="UP000585638">
    <property type="component" value="Unassembled WGS sequence"/>
</dbReference>
<name>A0A7W9NEV0_9PSEU</name>
<evidence type="ECO:0000256" key="1">
    <source>
        <dbReference type="SAM" id="MobiDB-lite"/>
    </source>
</evidence>
<dbReference type="AlphaFoldDB" id="A0A7W9NEV0"/>
<evidence type="ECO:0000313" key="2">
    <source>
        <dbReference type="EMBL" id="MBB5889985.1"/>
    </source>
</evidence>
<feature type="region of interest" description="Disordered" evidence="1">
    <location>
        <begin position="1"/>
        <end position="22"/>
    </location>
</feature>
<sequence length="433" mass="46191">MTSTEDRPTQPPPTDIDTAYPILTREVSTATPSRRGDGPVADQAAQAISDVLGWKWRDGDTKGFVAALTGSFDLSRVEGHTDAKWTPRGYAVQADLGAVTGAQASLAARARTAVKDSGELLDSLTPLRVDFNAEAAEGFRSLVHHDLIELRKEFESPLIRVPRVDQIFRLLLFVDDRPPQSVESGGGHPVTIDPDTVGGHLGMVRDAFGLLPDFVDSVGDERVQTSFITIVDWVASLYYSWQAQRGKIDPFTLPPGSQGYFGPALVALSQLLAATASQVDELTDAFDSVLINAGEREVLRVPVPGGGTMPLGGLLRWIGDFATTEGQQFITSAGKDGVDSAFTQVVRQLVAIVVLLPTAPGGQPALPPGFFSRRVQIGIDSLIDDLNEVLSVAAPVRHPDGNGAGSLRATRALPSTVDTSAPVRTRRQSEPDA</sequence>
<evidence type="ECO:0000313" key="3">
    <source>
        <dbReference type="Proteomes" id="UP000585638"/>
    </source>
</evidence>
<gene>
    <name evidence="2" type="ORF">BJ998_001181</name>
</gene>
<dbReference type="EMBL" id="JACHIR010000001">
    <property type="protein sequence ID" value="MBB5889985.1"/>
    <property type="molecule type" value="Genomic_DNA"/>
</dbReference>
<protein>
    <submittedName>
        <fullName evidence="2">Uncharacterized protein</fullName>
    </submittedName>
</protein>
<reference evidence="2 3" key="1">
    <citation type="submission" date="2020-08" db="EMBL/GenBank/DDBJ databases">
        <title>Sequencing the genomes of 1000 actinobacteria strains.</title>
        <authorList>
            <person name="Klenk H.-P."/>
        </authorList>
    </citation>
    <scope>NUCLEOTIDE SEQUENCE [LARGE SCALE GENOMIC DNA]</scope>
    <source>
        <strain evidence="2 3">DSM 43851</strain>
    </source>
</reference>
<accession>A0A7W9NEV0</accession>
<keyword evidence="3" id="KW-1185">Reference proteome</keyword>